<dbReference type="EMBL" id="CP047895">
    <property type="protein sequence ID" value="QHL91443.1"/>
    <property type="molecule type" value="Genomic_DNA"/>
</dbReference>
<evidence type="ECO:0000256" key="1">
    <source>
        <dbReference type="ARBA" id="ARBA00007031"/>
    </source>
</evidence>
<protein>
    <submittedName>
        <fullName evidence="3">Transcriptional regulator</fullName>
    </submittedName>
</protein>
<dbReference type="Gene3D" id="1.10.10.1550">
    <property type="entry name" value="ROS/MUCR transcriptional regulator protein"/>
    <property type="match status" value="1"/>
</dbReference>
<dbReference type="GO" id="GO:0003677">
    <property type="term" value="F:DNA binding"/>
    <property type="evidence" value="ECO:0007669"/>
    <property type="project" value="InterPro"/>
</dbReference>
<evidence type="ECO:0000313" key="4">
    <source>
        <dbReference type="Proteomes" id="UP000464468"/>
    </source>
</evidence>
<dbReference type="InterPro" id="IPR041920">
    <property type="entry name" value="ROS/MUCR_sf"/>
</dbReference>
<dbReference type="AlphaFoldDB" id="A0A7Z2NX49"/>
<evidence type="ECO:0000313" key="3">
    <source>
        <dbReference type="EMBL" id="QHL91443.1"/>
    </source>
</evidence>
<feature type="region of interest" description="Disordered" evidence="2">
    <location>
        <begin position="137"/>
        <end position="161"/>
    </location>
</feature>
<reference evidence="3 4" key="1">
    <citation type="submission" date="2020-01" db="EMBL/GenBank/DDBJ databases">
        <title>Sphingomonas sp. C33 whole genome sequece.</title>
        <authorList>
            <person name="Park C."/>
        </authorList>
    </citation>
    <scope>NUCLEOTIDE SEQUENCE [LARGE SCALE GENOMIC DNA]</scope>
    <source>
        <strain evidence="3 4">C33</strain>
    </source>
</reference>
<keyword evidence="4" id="KW-1185">Reference proteome</keyword>
<dbReference type="KEGG" id="schy:GVO57_12280"/>
<gene>
    <name evidence="3" type="ORF">GVO57_12280</name>
</gene>
<sequence>MTDTDLSPNMIELATELTIAWLNNPNNRAGAEDVPAFLHKMHATLNGLSARDEQPGETIAEGGAEPAVSVRKSLASKDVIISLIDGKPYKSLKRHLARHGLTPEQYRERYKLKPDYPMVAENYAKQRRDLALKIGLGSKGRAARAAQRAAAGKTSRAKQQG</sequence>
<dbReference type="Proteomes" id="UP000464468">
    <property type="component" value="Chromosome"/>
</dbReference>
<dbReference type="GO" id="GO:0008270">
    <property type="term" value="F:zinc ion binding"/>
    <property type="evidence" value="ECO:0007669"/>
    <property type="project" value="InterPro"/>
</dbReference>
<dbReference type="Pfam" id="PF05443">
    <property type="entry name" value="ROS_MUCR"/>
    <property type="match status" value="1"/>
</dbReference>
<comment type="similarity">
    <text evidence="1">Belongs to the ros/MucR family.</text>
</comment>
<name>A0A7Z2NX49_9SPHN</name>
<proteinExistence type="inferred from homology"/>
<dbReference type="GO" id="GO:0006355">
    <property type="term" value="P:regulation of DNA-templated transcription"/>
    <property type="evidence" value="ECO:0007669"/>
    <property type="project" value="InterPro"/>
</dbReference>
<evidence type="ECO:0000256" key="2">
    <source>
        <dbReference type="SAM" id="MobiDB-lite"/>
    </source>
</evidence>
<dbReference type="InterPro" id="IPR008807">
    <property type="entry name" value="ROS_MUCR"/>
</dbReference>
<accession>A0A7Z2NX49</accession>
<dbReference type="RefSeq" id="WP_160593408.1">
    <property type="nucleotide sequence ID" value="NZ_CP047895.1"/>
</dbReference>
<organism evidence="3 4">
    <name type="scientific">Sphingomonas changnyeongensis</name>
    <dbReference type="NCBI Taxonomy" id="2698679"/>
    <lineage>
        <taxon>Bacteria</taxon>
        <taxon>Pseudomonadati</taxon>
        <taxon>Pseudomonadota</taxon>
        <taxon>Alphaproteobacteria</taxon>
        <taxon>Sphingomonadales</taxon>
        <taxon>Sphingomonadaceae</taxon>
        <taxon>Sphingomonas</taxon>
    </lineage>
</organism>